<comment type="caution">
    <text evidence="2">The sequence shown here is derived from an EMBL/GenBank/DDBJ whole genome shotgun (WGS) entry which is preliminary data.</text>
</comment>
<keyword evidence="1" id="KW-0472">Membrane</keyword>
<keyword evidence="1" id="KW-0812">Transmembrane</keyword>
<dbReference type="Proteomes" id="UP001153365">
    <property type="component" value="Unassembled WGS sequence"/>
</dbReference>
<accession>A0AAV0B761</accession>
<evidence type="ECO:0000313" key="3">
    <source>
        <dbReference type="Proteomes" id="UP001153365"/>
    </source>
</evidence>
<proteinExistence type="predicted"/>
<gene>
    <name evidence="2" type="ORF">PPACK8108_LOCUS14384</name>
</gene>
<protein>
    <submittedName>
        <fullName evidence="2">Expressed protein</fullName>
    </submittedName>
</protein>
<evidence type="ECO:0000256" key="1">
    <source>
        <dbReference type="SAM" id="Phobius"/>
    </source>
</evidence>
<keyword evidence="1" id="KW-1133">Transmembrane helix</keyword>
<sequence>MRGLYLYLSFLVFSQIILSLCLCIIPVQALRFVFSVKPTLTTPSLFLALDIFLGRLVLRCMLKINTHIYGVSATFLERLIWIYKALFF</sequence>
<dbReference type="EMBL" id="CALTRL010003691">
    <property type="protein sequence ID" value="CAH7681735.1"/>
    <property type="molecule type" value="Genomic_DNA"/>
</dbReference>
<organism evidence="2 3">
    <name type="scientific">Phakopsora pachyrhizi</name>
    <name type="common">Asian soybean rust disease fungus</name>
    <dbReference type="NCBI Taxonomy" id="170000"/>
    <lineage>
        <taxon>Eukaryota</taxon>
        <taxon>Fungi</taxon>
        <taxon>Dikarya</taxon>
        <taxon>Basidiomycota</taxon>
        <taxon>Pucciniomycotina</taxon>
        <taxon>Pucciniomycetes</taxon>
        <taxon>Pucciniales</taxon>
        <taxon>Phakopsoraceae</taxon>
        <taxon>Phakopsora</taxon>
    </lineage>
</organism>
<evidence type="ECO:0000313" key="2">
    <source>
        <dbReference type="EMBL" id="CAH7681735.1"/>
    </source>
</evidence>
<dbReference type="AlphaFoldDB" id="A0AAV0B761"/>
<feature type="transmembrane region" description="Helical" evidence="1">
    <location>
        <begin position="7"/>
        <end position="34"/>
    </location>
</feature>
<name>A0AAV0B761_PHAPC</name>
<reference evidence="2" key="1">
    <citation type="submission" date="2022-06" db="EMBL/GenBank/DDBJ databases">
        <authorList>
            <consortium name="SYNGENTA / RWTH Aachen University"/>
        </authorList>
    </citation>
    <scope>NUCLEOTIDE SEQUENCE</scope>
</reference>
<keyword evidence="3" id="KW-1185">Reference proteome</keyword>
<feature type="transmembrane region" description="Helical" evidence="1">
    <location>
        <begin position="40"/>
        <end position="58"/>
    </location>
</feature>